<reference evidence="6 7" key="1">
    <citation type="submission" date="2016-10" db="EMBL/GenBank/DDBJ databases">
        <authorList>
            <person name="de Groot N.N."/>
        </authorList>
    </citation>
    <scope>NUCLEOTIDE SEQUENCE [LARGE SCALE GENOMIC DNA]</scope>
    <source>
        <strain evidence="6 7">DSM 21228</strain>
    </source>
</reference>
<dbReference type="AlphaFoldDB" id="A0A1H4FQC8"/>
<evidence type="ECO:0000256" key="2">
    <source>
        <dbReference type="ARBA" id="ARBA00022989"/>
    </source>
</evidence>
<evidence type="ECO:0000256" key="1">
    <source>
        <dbReference type="ARBA" id="ARBA00022692"/>
    </source>
</evidence>
<keyword evidence="2 4" id="KW-1133">Transmembrane helix</keyword>
<evidence type="ECO:0000256" key="3">
    <source>
        <dbReference type="ARBA" id="ARBA00023136"/>
    </source>
</evidence>
<keyword evidence="7" id="KW-1185">Reference proteome</keyword>
<dbReference type="GO" id="GO:0022857">
    <property type="term" value="F:transmembrane transporter activity"/>
    <property type="evidence" value="ECO:0007669"/>
    <property type="project" value="InterPro"/>
</dbReference>
<gene>
    <name evidence="6" type="ORF">SAMN05660964_03058</name>
</gene>
<dbReference type="Proteomes" id="UP000199397">
    <property type="component" value="Unassembled WGS sequence"/>
</dbReference>
<evidence type="ECO:0000313" key="7">
    <source>
        <dbReference type="Proteomes" id="UP000199397"/>
    </source>
</evidence>
<keyword evidence="3 4" id="KW-0472">Membrane</keyword>
<proteinExistence type="predicted"/>
<dbReference type="EMBL" id="FNQP01000022">
    <property type="protein sequence ID" value="SEA98722.1"/>
    <property type="molecule type" value="Genomic_DNA"/>
</dbReference>
<feature type="transmembrane region" description="Helical" evidence="4">
    <location>
        <begin position="12"/>
        <end position="36"/>
    </location>
</feature>
<feature type="domain" description="Major facilitator superfamily (MFS) profile" evidence="5">
    <location>
        <begin position="11"/>
        <end position="73"/>
    </location>
</feature>
<dbReference type="Gene3D" id="1.20.1720.10">
    <property type="entry name" value="Multidrug resistance protein D"/>
    <property type="match status" value="1"/>
</dbReference>
<dbReference type="InterPro" id="IPR036259">
    <property type="entry name" value="MFS_trans_sf"/>
</dbReference>
<sequence length="73" mass="7884">MPTNLPRFGEFVALIAMLTSLTALAIDAMLPALVTIGRELGTQHDNDAQLILTTLFLGLALGQVFFGPYTHQL</sequence>
<dbReference type="STRING" id="525918.SAMN05660964_03058"/>
<dbReference type="InterPro" id="IPR020846">
    <property type="entry name" value="MFS_dom"/>
</dbReference>
<name>A0A1H4FQC8_9GAMM</name>
<feature type="transmembrane region" description="Helical" evidence="4">
    <location>
        <begin position="48"/>
        <end position="66"/>
    </location>
</feature>
<keyword evidence="1 4" id="KW-0812">Transmembrane</keyword>
<accession>A0A1H4FQC8</accession>
<protein>
    <submittedName>
        <fullName evidence="6">MFS transporter, DHA1 family, bicyclomycin/chloramphenicol resistance protein</fullName>
    </submittedName>
</protein>
<dbReference type="RefSeq" id="WP_175517962.1">
    <property type="nucleotide sequence ID" value="NZ_FNQP01000022.1"/>
</dbReference>
<evidence type="ECO:0000256" key="4">
    <source>
        <dbReference type="SAM" id="Phobius"/>
    </source>
</evidence>
<organism evidence="6 7">
    <name type="scientific">Thiothrix caldifontis</name>
    <dbReference type="NCBI Taxonomy" id="525918"/>
    <lineage>
        <taxon>Bacteria</taxon>
        <taxon>Pseudomonadati</taxon>
        <taxon>Pseudomonadota</taxon>
        <taxon>Gammaproteobacteria</taxon>
        <taxon>Thiotrichales</taxon>
        <taxon>Thiotrichaceae</taxon>
        <taxon>Thiothrix</taxon>
    </lineage>
</organism>
<dbReference type="SUPFAM" id="SSF103473">
    <property type="entry name" value="MFS general substrate transporter"/>
    <property type="match status" value="1"/>
</dbReference>
<evidence type="ECO:0000259" key="5">
    <source>
        <dbReference type="PROSITE" id="PS50850"/>
    </source>
</evidence>
<evidence type="ECO:0000313" key="6">
    <source>
        <dbReference type="EMBL" id="SEA98722.1"/>
    </source>
</evidence>
<dbReference type="PROSITE" id="PS50850">
    <property type="entry name" value="MFS"/>
    <property type="match status" value="1"/>
</dbReference>